<protein>
    <submittedName>
        <fullName evidence="1">Uncharacterized protein (DUF2252 family)</fullName>
    </submittedName>
</protein>
<reference evidence="1 2" key="1">
    <citation type="submission" date="2018-04" db="EMBL/GenBank/DDBJ databases">
        <title>Genomic Encyclopedia of Type Strains, Phase IV (KMG-IV): sequencing the most valuable type-strain genomes for metagenomic binning, comparative biology and taxonomic classification.</title>
        <authorList>
            <person name="Goeker M."/>
        </authorList>
    </citation>
    <scope>NUCLEOTIDE SEQUENCE [LARGE SCALE GENOMIC DNA]</scope>
    <source>
        <strain evidence="1 2">DSM 28688</strain>
    </source>
</reference>
<evidence type="ECO:0000313" key="1">
    <source>
        <dbReference type="EMBL" id="PVY76815.1"/>
    </source>
</evidence>
<sequence length="447" mass="51179">MFTHTATKEGVLKDLTLHNRRHQLLAQIREANADLDDVARARKYAAMAESPYRFFRGTSHLFWADLYRDWRFAFYGGVPGTQTWIQGDAHVYNFGAFANHEGEVIFGLDDFDDGIVSDYQYDLWRLAVSMVLDARENDQLDADAIDEGLAEMVSAYRKTATHYQPDDPDREVHFTAGTTGKPLRPFLEKVGSKKTRSKMLGKWTRLQKNGRRVFDTEHHKLKRLSPQQRKAFMTAFEAYRQRIVDAEAAPDDTSFFKVKDVVRRIKAGTGSLGTPRYYVLIEGDHEGQNDDVILDVKRQDGPAALAAMTAEERAAYDSVFEHEGQRHAEAFHAMAEHPDRYLGWLLLDDGAYSVRERSPFKKDFPTDSLDKPKRYRKMAATWGHILATEHKRASRALNPDVPFRFEDTLAEVIGSDKKGFVRLTTTIARQYADCVTQDYQWFCDAGE</sequence>
<dbReference type="PANTHER" id="PTHR39441:SF1">
    <property type="entry name" value="DUF2252 DOMAIN-CONTAINING PROTEIN"/>
    <property type="match status" value="1"/>
</dbReference>
<dbReference type="PANTHER" id="PTHR39441">
    <property type="entry name" value="DUF2252 DOMAIN-CONTAINING PROTEIN"/>
    <property type="match status" value="1"/>
</dbReference>
<name>A0A2U1CX79_9GAMM</name>
<dbReference type="InterPro" id="IPR018721">
    <property type="entry name" value="DUF2252"/>
</dbReference>
<evidence type="ECO:0000313" key="2">
    <source>
        <dbReference type="Proteomes" id="UP000245887"/>
    </source>
</evidence>
<dbReference type="OrthoDB" id="1491115at2"/>
<dbReference type="Proteomes" id="UP000245887">
    <property type="component" value="Unassembled WGS sequence"/>
</dbReference>
<comment type="caution">
    <text evidence="1">The sequence shown here is derived from an EMBL/GenBank/DDBJ whole genome shotgun (WGS) entry which is preliminary data.</text>
</comment>
<gene>
    <name evidence="1" type="ORF">C8D92_10446</name>
</gene>
<accession>A0A2U1CX79</accession>
<organism evidence="1 2">
    <name type="scientific">Tamilnaduibacter salinus</name>
    <dbReference type="NCBI Taxonomy" id="1484056"/>
    <lineage>
        <taxon>Bacteria</taxon>
        <taxon>Pseudomonadati</taxon>
        <taxon>Pseudomonadota</taxon>
        <taxon>Gammaproteobacteria</taxon>
        <taxon>Pseudomonadales</taxon>
        <taxon>Marinobacteraceae</taxon>
        <taxon>Tamilnaduibacter</taxon>
    </lineage>
</organism>
<dbReference type="EMBL" id="QEKQ01000004">
    <property type="protein sequence ID" value="PVY76815.1"/>
    <property type="molecule type" value="Genomic_DNA"/>
</dbReference>
<proteinExistence type="predicted"/>
<dbReference type="AlphaFoldDB" id="A0A2U1CX79"/>
<dbReference type="Pfam" id="PF10009">
    <property type="entry name" value="DUF2252"/>
    <property type="match status" value="1"/>
</dbReference>